<accession>A0A7J8R6B5</accession>
<organism evidence="2 3">
    <name type="scientific">Gossypium davidsonii</name>
    <name type="common">Davidson's cotton</name>
    <name type="synonym">Gossypium klotzschianum subsp. davidsonii</name>
    <dbReference type="NCBI Taxonomy" id="34287"/>
    <lineage>
        <taxon>Eukaryota</taxon>
        <taxon>Viridiplantae</taxon>
        <taxon>Streptophyta</taxon>
        <taxon>Embryophyta</taxon>
        <taxon>Tracheophyta</taxon>
        <taxon>Spermatophyta</taxon>
        <taxon>Magnoliopsida</taxon>
        <taxon>eudicotyledons</taxon>
        <taxon>Gunneridae</taxon>
        <taxon>Pentapetalae</taxon>
        <taxon>rosids</taxon>
        <taxon>malvids</taxon>
        <taxon>Malvales</taxon>
        <taxon>Malvaceae</taxon>
        <taxon>Malvoideae</taxon>
        <taxon>Gossypium</taxon>
    </lineage>
</organism>
<name>A0A7J8R6B5_GOSDV</name>
<protein>
    <submittedName>
        <fullName evidence="2">Uncharacterized protein</fullName>
    </submittedName>
</protein>
<evidence type="ECO:0000313" key="3">
    <source>
        <dbReference type="Proteomes" id="UP000593561"/>
    </source>
</evidence>
<feature type="compositionally biased region" description="Basic and acidic residues" evidence="1">
    <location>
        <begin position="38"/>
        <end position="53"/>
    </location>
</feature>
<feature type="compositionally biased region" description="Acidic residues" evidence="1">
    <location>
        <begin position="67"/>
        <end position="82"/>
    </location>
</feature>
<gene>
    <name evidence="2" type="ORF">Godav_021336</name>
</gene>
<sequence>MEEEKGMKNGRRRRSLNWMKEEPEEVIDQTNLQPKGKGKWEKKGNQTPEKPENATEEYMDTSREDGENSDEENGIFTSDDEIGEMRDILVDKQGRTYYNIGTTDDLENFPIPKSVQHKGDNLLEELE</sequence>
<dbReference type="AlphaFoldDB" id="A0A7J8R6B5"/>
<keyword evidence="3" id="KW-1185">Reference proteome</keyword>
<dbReference type="EMBL" id="JABFAC010000003">
    <property type="protein sequence ID" value="MBA0609255.1"/>
    <property type="molecule type" value="Genomic_DNA"/>
</dbReference>
<evidence type="ECO:0000313" key="2">
    <source>
        <dbReference type="EMBL" id="MBA0609255.1"/>
    </source>
</evidence>
<feature type="region of interest" description="Disordered" evidence="1">
    <location>
        <begin position="1"/>
        <end position="82"/>
    </location>
</feature>
<reference evidence="2 3" key="1">
    <citation type="journal article" date="2019" name="Genome Biol. Evol.">
        <title>Insights into the evolution of the New World diploid cottons (Gossypium, subgenus Houzingenia) based on genome sequencing.</title>
        <authorList>
            <person name="Grover C.E."/>
            <person name="Arick M.A. 2nd"/>
            <person name="Thrash A."/>
            <person name="Conover J.L."/>
            <person name="Sanders W.S."/>
            <person name="Peterson D.G."/>
            <person name="Frelichowski J.E."/>
            <person name="Scheffler J.A."/>
            <person name="Scheffler B.E."/>
            <person name="Wendel J.F."/>
        </authorList>
    </citation>
    <scope>NUCLEOTIDE SEQUENCE [LARGE SCALE GENOMIC DNA]</scope>
    <source>
        <strain evidence="2">27</strain>
        <tissue evidence="2">Leaf</tissue>
    </source>
</reference>
<dbReference type="Proteomes" id="UP000593561">
    <property type="component" value="Unassembled WGS sequence"/>
</dbReference>
<evidence type="ECO:0000256" key="1">
    <source>
        <dbReference type="SAM" id="MobiDB-lite"/>
    </source>
</evidence>
<proteinExistence type="predicted"/>
<comment type="caution">
    <text evidence="2">The sequence shown here is derived from an EMBL/GenBank/DDBJ whole genome shotgun (WGS) entry which is preliminary data.</text>
</comment>